<name>A0A7H8QWY7_TALRU</name>
<proteinExistence type="predicted"/>
<feature type="transmembrane region" description="Helical" evidence="2">
    <location>
        <begin position="43"/>
        <end position="65"/>
    </location>
</feature>
<organism evidence="3 4">
    <name type="scientific">Talaromyces rugulosus</name>
    <name type="common">Penicillium rugulosum</name>
    <dbReference type="NCBI Taxonomy" id="121627"/>
    <lineage>
        <taxon>Eukaryota</taxon>
        <taxon>Fungi</taxon>
        <taxon>Dikarya</taxon>
        <taxon>Ascomycota</taxon>
        <taxon>Pezizomycotina</taxon>
        <taxon>Eurotiomycetes</taxon>
        <taxon>Eurotiomycetidae</taxon>
        <taxon>Eurotiales</taxon>
        <taxon>Trichocomaceae</taxon>
        <taxon>Talaromyces</taxon>
        <taxon>Talaromyces sect. Islandici</taxon>
    </lineage>
</organism>
<evidence type="ECO:0000313" key="3">
    <source>
        <dbReference type="EMBL" id="QKX58600.1"/>
    </source>
</evidence>
<feature type="transmembrane region" description="Helical" evidence="2">
    <location>
        <begin position="91"/>
        <end position="111"/>
    </location>
</feature>
<dbReference type="KEGG" id="trg:TRUGW13939_05725"/>
<reference evidence="4" key="1">
    <citation type="submission" date="2020-06" db="EMBL/GenBank/DDBJ databases">
        <title>A chromosome-scale genome assembly of Talaromyces rugulosus W13939.</title>
        <authorList>
            <person name="Wang B."/>
            <person name="Guo L."/>
            <person name="Ye K."/>
            <person name="Wang L."/>
        </authorList>
    </citation>
    <scope>NUCLEOTIDE SEQUENCE [LARGE SCALE GENOMIC DNA]</scope>
    <source>
        <strain evidence="4">W13939</strain>
    </source>
</reference>
<dbReference type="GeneID" id="55993222"/>
<evidence type="ECO:0000256" key="2">
    <source>
        <dbReference type="SAM" id="Phobius"/>
    </source>
</evidence>
<protein>
    <submittedName>
        <fullName evidence="3">Uncharacterized protein</fullName>
    </submittedName>
</protein>
<dbReference type="EMBL" id="CP055900">
    <property type="protein sequence ID" value="QKX58600.1"/>
    <property type="molecule type" value="Genomic_DNA"/>
</dbReference>
<dbReference type="RefSeq" id="XP_035344778.1">
    <property type="nucleotide sequence ID" value="XM_035488885.1"/>
</dbReference>
<feature type="region of interest" description="Disordered" evidence="1">
    <location>
        <begin position="664"/>
        <end position="741"/>
    </location>
</feature>
<feature type="compositionally biased region" description="Low complexity" evidence="1">
    <location>
        <begin position="716"/>
        <end position="725"/>
    </location>
</feature>
<keyword evidence="2" id="KW-1133">Transmembrane helix</keyword>
<keyword evidence="2" id="KW-0812">Transmembrane</keyword>
<accession>A0A7H8QWY7</accession>
<evidence type="ECO:0000313" key="4">
    <source>
        <dbReference type="Proteomes" id="UP000509510"/>
    </source>
</evidence>
<sequence>MPQPFSDTIKSSDTHDYNSRYTLFRSNAKYTARDDMMGRLYELLMLYLQEAFYFLLAESIVLLLFEVPMGSVADILLCPVFAVPVTDVLDVLAFCCISATASSLFGVLITFPQIAPNDLRDFMLDAFYHAPVVADTPEYEWEGNRELYLSFHYGFMVFVLLFIFLCLAAGIMIQPEVPSWRPSYPSYAWPARICTIPRARLADIIGACLPIPSQVLDWSLQTNQALFVVVYLGWTLSAVLLAAWTTNILATTIALSSLLWSGVLSGLRWKVLTPTPCLGGLSTDDQVFCWGQVPVLYLRSITAGLADWYDNMYEDDSVRHFPIFTLPIAGGLTAIACELLWQDKYPGLYTPEFVREETRLKNEVLLDYQTFLAGLVSKTDGLKEVLVAMSGLLANALAQNKVLYHRLLSLQTANSELEKRCDQIPLYASTLSRNRDECFLLRRQNTALHDQLDALRPDTDGNTALSKIQALETQLTTLHQEVEILRKAGLEKEQELRSLHQAVSTATSKATEAEKRADHLFQERSNQTIDAESLRQQYSTLFSTCEQLSSDKQILAQQLHEASNKAQLAQNFEMNIRSSWKASEQRVCSLTTELATLKAQHDSCVHELGEATQRLDVTTATLKLQSEELGATETELADKEATLAQLTNTLRQTEHRLAELEPSATQLIHDQHKKHEARQLRDKLDKERAENRVLRENMSQLETELRQLRSQAMGPSPSASLSRSQSDTDPEKERLRSELRNKEAELQGVRLQLSNAQLAHRRPGSNPFMPPRRRLLVDRQGKTTLPPFLFIGWATAAASSTTISFRLQTAETTQRSTNNNTGDKLIASNFSQDALGVMIIRDEDTKETEANSWIPVAKLLNSDHIYGILSLSLSTRLGWIGHHIIKLTEQFRYRSIFTEWPNKRTYKGLLTSHQRTEAIKVNANFSKAIANEFAFNGDASTYFGNMVASVEGSTCVVDEVSKSRHNDHNWKYSEYTKSYRDDSIEEWDLFKKSDQCRAMGQPGFTNTAGLLSRPSNNNIWSRATAKPRKNSYSDLMLPCDTM</sequence>
<feature type="compositionally biased region" description="Basic and acidic residues" evidence="1">
    <location>
        <begin position="677"/>
        <end position="695"/>
    </location>
</feature>
<keyword evidence="2" id="KW-0472">Membrane</keyword>
<gene>
    <name evidence="3" type="ORF">TRUGW13939_05725</name>
</gene>
<evidence type="ECO:0000256" key="1">
    <source>
        <dbReference type="SAM" id="MobiDB-lite"/>
    </source>
</evidence>
<dbReference type="AlphaFoldDB" id="A0A7H8QWY7"/>
<feature type="transmembrane region" description="Helical" evidence="2">
    <location>
        <begin position="153"/>
        <end position="173"/>
    </location>
</feature>
<dbReference type="Proteomes" id="UP000509510">
    <property type="component" value="Chromosome III"/>
</dbReference>
<feature type="transmembrane region" description="Helical" evidence="2">
    <location>
        <begin position="225"/>
        <end position="243"/>
    </location>
</feature>
<dbReference type="SUPFAM" id="SSF57997">
    <property type="entry name" value="Tropomyosin"/>
    <property type="match status" value="1"/>
</dbReference>
<feature type="compositionally biased region" description="Basic and acidic residues" evidence="1">
    <location>
        <begin position="729"/>
        <end position="741"/>
    </location>
</feature>
<dbReference type="OrthoDB" id="4227163at2759"/>
<keyword evidence="4" id="KW-1185">Reference proteome</keyword>